<dbReference type="HOGENOM" id="CLU_2023997_0_0_5"/>
<dbReference type="OrthoDB" id="7999228at2"/>
<gene>
    <name evidence="3" type="ordered locus">Mnod_1567</name>
</gene>
<proteinExistence type="predicted"/>
<keyword evidence="3" id="KW-0648">Protein biosynthesis</keyword>
<evidence type="ECO:0000256" key="2">
    <source>
        <dbReference type="SAM" id="SignalP"/>
    </source>
</evidence>
<feature type="compositionally biased region" description="Low complexity" evidence="1">
    <location>
        <begin position="26"/>
        <end position="40"/>
    </location>
</feature>
<dbReference type="KEGG" id="mno:Mnod_1567"/>
<feature type="region of interest" description="Disordered" evidence="1">
    <location>
        <begin position="26"/>
        <end position="84"/>
    </location>
</feature>
<organism evidence="3 4">
    <name type="scientific">Methylobacterium nodulans (strain LMG 21967 / CNCM I-2342 / ORS 2060)</name>
    <dbReference type="NCBI Taxonomy" id="460265"/>
    <lineage>
        <taxon>Bacteria</taxon>
        <taxon>Pseudomonadati</taxon>
        <taxon>Pseudomonadota</taxon>
        <taxon>Alphaproteobacteria</taxon>
        <taxon>Hyphomicrobiales</taxon>
        <taxon>Methylobacteriaceae</taxon>
        <taxon>Methylobacterium</taxon>
    </lineage>
</organism>
<evidence type="ECO:0000313" key="4">
    <source>
        <dbReference type="Proteomes" id="UP000008207"/>
    </source>
</evidence>
<feature type="signal peptide" evidence="2">
    <location>
        <begin position="1"/>
        <end position="23"/>
    </location>
</feature>
<protein>
    <submittedName>
        <fullName evidence="3">Translation initiation factor IF-2</fullName>
    </submittedName>
</protein>
<name>B8IPQ9_METNO</name>
<dbReference type="EMBL" id="CP001349">
    <property type="protein sequence ID" value="ACL56559.1"/>
    <property type="molecule type" value="Genomic_DNA"/>
</dbReference>
<accession>B8IPQ9</accession>
<dbReference type="eggNOG" id="ENOG502ZX0W">
    <property type="taxonomic scope" value="Bacteria"/>
</dbReference>
<dbReference type="RefSeq" id="WP_015928254.1">
    <property type="nucleotide sequence ID" value="NC_011894.1"/>
</dbReference>
<dbReference type="AlphaFoldDB" id="B8IPQ9"/>
<evidence type="ECO:0000313" key="3">
    <source>
        <dbReference type="EMBL" id="ACL56559.1"/>
    </source>
</evidence>
<keyword evidence="2" id="KW-0732">Signal</keyword>
<dbReference type="Proteomes" id="UP000008207">
    <property type="component" value="Chromosome"/>
</dbReference>
<reference evidence="3 4" key="1">
    <citation type="submission" date="2009-01" db="EMBL/GenBank/DDBJ databases">
        <title>Complete sequence of chromosome of Methylobacterium nodulans ORS 2060.</title>
        <authorList>
            <consortium name="US DOE Joint Genome Institute"/>
            <person name="Lucas S."/>
            <person name="Copeland A."/>
            <person name="Lapidus A."/>
            <person name="Glavina del Rio T."/>
            <person name="Dalin E."/>
            <person name="Tice H."/>
            <person name="Bruce D."/>
            <person name="Goodwin L."/>
            <person name="Pitluck S."/>
            <person name="Sims D."/>
            <person name="Brettin T."/>
            <person name="Detter J.C."/>
            <person name="Han C."/>
            <person name="Larimer F."/>
            <person name="Land M."/>
            <person name="Hauser L."/>
            <person name="Kyrpides N."/>
            <person name="Ivanova N."/>
            <person name="Marx C.J."/>
            <person name="Richardson P."/>
        </authorList>
    </citation>
    <scope>NUCLEOTIDE SEQUENCE [LARGE SCALE GENOMIC DNA]</scope>
    <source>
        <strain evidence="4">LMG 21967 / CNCM I-2342 / ORS 2060</strain>
    </source>
</reference>
<dbReference type="GO" id="GO:0003743">
    <property type="term" value="F:translation initiation factor activity"/>
    <property type="evidence" value="ECO:0007669"/>
    <property type="project" value="UniProtKB-KW"/>
</dbReference>
<feature type="compositionally biased region" description="Pro residues" evidence="1">
    <location>
        <begin position="41"/>
        <end position="57"/>
    </location>
</feature>
<keyword evidence="3" id="KW-0396">Initiation factor</keyword>
<sequence length="122" mass="12400">MTKTFLLGLAATLALAAAPDARAGLSLASNEPPAVSDPAAPVEPPPPDAAPPPPSPAPRRADRPLRPAPAAEPDGYRTARYPGGRGATWRMGANAYGFSGSFGGCRVSGFAGPHGFQLHRSC</sequence>
<feature type="chain" id="PRO_5002874567" evidence="2">
    <location>
        <begin position="24"/>
        <end position="122"/>
    </location>
</feature>
<keyword evidence="4" id="KW-1185">Reference proteome</keyword>
<evidence type="ECO:0000256" key="1">
    <source>
        <dbReference type="SAM" id="MobiDB-lite"/>
    </source>
</evidence>